<sequence>MDNDIDDDTVPTLVDETTTVSTKVPVTILTGYL</sequence>
<evidence type="ECO:0000313" key="2">
    <source>
        <dbReference type="Proteomes" id="UP000663866"/>
    </source>
</evidence>
<reference evidence="1" key="1">
    <citation type="submission" date="2021-02" db="EMBL/GenBank/DDBJ databases">
        <authorList>
            <person name="Nowell W R."/>
        </authorList>
    </citation>
    <scope>NUCLEOTIDE SEQUENCE</scope>
</reference>
<organism evidence="1 2">
    <name type="scientific">Rotaria magnacalcarata</name>
    <dbReference type="NCBI Taxonomy" id="392030"/>
    <lineage>
        <taxon>Eukaryota</taxon>
        <taxon>Metazoa</taxon>
        <taxon>Spiralia</taxon>
        <taxon>Gnathifera</taxon>
        <taxon>Rotifera</taxon>
        <taxon>Eurotatoria</taxon>
        <taxon>Bdelloidea</taxon>
        <taxon>Philodinida</taxon>
        <taxon>Philodinidae</taxon>
        <taxon>Rotaria</taxon>
    </lineage>
</organism>
<protein>
    <submittedName>
        <fullName evidence="1">Uncharacterized protein</fullName>
    </submittedName>
</protein>
<feature type="non-terminal residue" evidence="1">
    <location>
        <position position="33"/>
    </location>
</feature>
<dbReference type="Proteomes" id="UP000663866">
    <property type="component" value="Unassembled WGS sequence"/>
</dbReference>
<proteinExistence type="predicted"/>
<dbReference type="AlphaFoldDB" id="A0A821HED7"/>
<gene>
    <name evidence="1" type="ORF">OVN521_LOCUS47922</name>
</gene>
<accession>A0A821HED7</accession>
<feature type="non-terminal residue" evidence="1">
    <location>
        <position position="1"/>
    </location>
</feature>
<name>A0A821HED7_9BILA</name>
<evidence type="ECO:0000313" key="1">
    <source>
        <dbReference type="EMBL" id="CAF4686655.1"/>
    </source>
</evidence>
<comment type="caution">
    <text evidence="1">The sequence shown here is derived from an EMBL/GenBank/DDBJ whole genome shotgun (WGS) entry which is preliminary data.</text>
</comment>
<keyword evidence="2" id="KW-1185">Reference proteome</keyword>
<dbReference type="EMBL" id="CAJOBG010096719">
    <property type="protein sequence ID" value="CAF4686655.1"/>
    <property type="molecule type" value="Genomic_DNA"/>
</dbReference>